<dbReference type="InterPro" id="IPR020094">
    <property type="entry name" value="TruA/RsuA/RluB/E/F_N"/>
</dbReference>
<dbReference type="SUPFAM" id="SSF55120">
    <property type="entry name" value="Pseudouridine synthase"/>
    <property type="match status" value="1"/>
</dbReference>
<evidence type="ECO:0000256" key="5">
    <source>
        <dbReference type="PIRSR" id="PIRSR001430-1"/>
    </source>
</evidence>
<dbReference type="PIRSF" id="PIRSF001430">
    <property type="entry name" value="tRNA_psdUrid_synth"/>
    <property type="match status" value="1"/>
</dbReference>
<feature type="active site" description="Nucleophile" evidence="4 5">
    <location>
        <position position="52"/>
    </location>
</feature>
<name>A0A2S5TAA9_9GAMM</name>
<comment type="subunit">
    <text evidence="4">Homodimer.</text>
</comment>
<comment type="similarity">
    <text evidence="1 4 7">Belongs to the tRNA pseudouridine synthase TruA family.</text>
</comment>
<dbReference type="HAMAP" id="MF_00171">
    <property type="entry name" value="TruA"/>
    <property type="match status" value="1"/>
</dbReference>
<dbReference type="EC" id="5.4.99.12" evidence="4"/>
<dbReference type="EMBL" id="PSNW01000018">
    <property type="protein sequence ID" value="PPE71944.1"/>
    <property type="molecule type" value="Genomic_DNA"/>
</dbReference>
<dbReference type="InterPro" id="IPR001406">
    <property type="entry name" value="PsdUridine_synth_TruA"/>
</dbReference>
<dbReference type="NCBIfam" id="TIGR00071">
    <property type="entry name" value="hisT_truA"/>
    <property type="match status" value="1"/>
</dbReference>
<comment type="catalytic activity">
    <reaction evidence="4 7">
        <text>uridine(38/39/40) in tRNA = pseudouridine(38/39/40) in tRNA</text>
        <dbReference type="Rhea" id="RHEA:22376"/>
        <dbReference type="Rhea" id="RHEA-COMP:10085"/>
        <dbReference type="Rhea" id="RHEA-COMP:10087"/>
        <dbReference type="ChEBI" id="CHEBI:65314"/>
        <dbReference type="ChEBI" id="CHEBI:65315"/>
        <dbReference type="EC" id="5.4.99.12"/>
    </reaction>
</comment>
<accession>A0A2S5TAA9</accession>
<dbReference type="CDD" id="cd02570">
    <property type="entry name" value="PseudoU_synth_EcTruA"/>
    <property type="match status" value="1"/>
</dbReference>
<dbReference type="InterPro" id="IPR020095">
    <property type="entry name" value="PsdUridine_synth_TruA_C"/>
</dbReference>
<dbReference type="Gene3D" id="3.30.70.660">
    <property type="entry name" value="Pseudouridine synthase I, catalytic domain, C-terminal subdomain"/>
    <property type="match status" value="1"/>
</dbReference>
<evidence type="ECO:0000313" key="10">
    <source>
        <dbReference type="Proteomes" id="UP000238220"/>
    </source>
</evidence>
<gene>
    <name evidence="4" type="primary">truA</name>
    <name evidence="9" type="ORF">C3942_21260</name>
</gene>
<evidence type="ECO:0000256" key="3">
    <source>
        <dbReference type="ARBA" id="ARBA00023235"/>
    </source>
</evidence>
<dbReference type="Pfam" id="PF01416">
    <property type="entry name" value="PseudoU_synth_1"/>
    <property type="match status" value="2"/>
</dbReference>
<keyword evidence="10" id="KW-1185">Reference proteome</keyword>
<protein>
    <recommendedName>
        <fullName evidence="4">tRNA pseudouridine synthase A</fullName>
        <ecNumber evidence="4">5.4.99.12</ecNumber>
    </recommendedName>
    <alternativeName>
        <fullName evidence="4">tRNA pseudouridine(38-40) synthase</fullName>
    </alternativeName>
    <alternativeName>
        <fullName evidence="4">tRNA pseudouridylate synthase I</fullName>
    </alternativeName>
    <alternativeName>
        <fullName evidence="4">tRNA-uridine isomerase I</fullName>
    </alternativeName>
</protein>
<reference evidence="9 10" key="1">
    <citation type="submission" date="2018-02" db="EMBL/GenBank/DDBJ databases">
        <title>Genome sequencing of Solimonas sp. HR-BB.</title>
        <authorList>
            <person name="Lee Y."/>
            <person name="Jeon C.O."/>
        </authorList>
    </citation>
    <scope>NUCLEOTIDE SEQUENCE [LARGE SCALE GENOMIC DNA]</scope>
    <source>
        <strain evidence="9 10">HR-BB</strain>
    </source>
</reference>
<dbReference type="PANTHER" id="PTHR11142">
    <property type="entry name" value="PSEUDOURIDYLATE SYNTHASE"/>
    <property type="match status" value="1"/>
</dbReference>
<dbReference type="AlphaFoldDB" id="A0A2S5TAA9"/>
<dbReference type="Proteomes" id="UP000238220">
    <property type="component" value="Unassembled WGS sequence"/>
</dbReference>
<dbReference type="InterPro" id="IPR020097">
    <property type="entry name" value="PsdUridine_synth_TruA_a/b_dom"/>
</dbReference>
<keyword evidence="2 4" id="KW-0819">tRNA processing</keyword>
<dbReference type="PANTHER" id="PTHR11142:SF0">
    <property type="entry name" value="TRNA PSEUDOURIDINE SYNTHASE-LIKE 1"/>
    <property type="match status" value="1"/>
</dbReference>
<feature type="domain" description="Pseudouridine synthase I TruA alpha/beta" evidence="8">
    <location>
        <begin position="144"/>
        <end position="245"/>
    </location>
</feature>
<dbReference type="OrthoDB" id="9811823at2"/>
<evidence type="ECO:0000256" key="4">
    <source>
        <dbReference type="HAMAP-Rule" id="MF_00171"/>
    </source>
</evidence>
<dbReference type="InterPro" id="IPR020103">
    <property type="entry name" value="PsdUridine_synth_cat_dom_sf"/>
</dbReference>
<proteinExistence type="inferred from homology"/>
<comment type="caution">
    <text evidence="9">The sequence shown here is derived from an EMBL/GenBank/DDBJ whole genome shotgun (WGS) entry which is preliminary data.</text>
</comment>
<evidence type="ECO:0000256" key="7">
    <source>
        <dbReference type="RuleBase" id="RU003792"/>
    </source>
</evidence>
<evidence type="ECO:0000313" key="9">
    <source>
        <dbReference type="EMBL" id="PPE71944.1"/>
    </source>
</evidence>
<dbReference type="Gene3D" id="3.30.70.580">
    <property type="entry name" value="Pseudouridine synthase I, catalytic domain, N-terminal subdomain"/>
    <property type="match status" value="1"/>
</dbReference>
<dbReference type="RefSeq" id="WP_104232383.1">
    <property type="nucleotide sequence ID" value="NZ_PSNW01000018.1"/>
</dbReference>
<evidence type="ECO:0000256" key="2">
    <source>
        <dbReference type="ARBA" id="ARBA00022694"/>
    </source>
</evidence>
<comment type="function">
    <text evidence="4">Formation of pseudouridine at positions 38, 39 and 40 in the anticodon stem and loop of transfer RNAs.</text>
</comment>
<keyword evidence="3 4" id="KW-0413">Isomerase</keyword>
<evidence type="ECO:0000256" key="1">
    <source>
        <dbReference type="ARBA" id="ARBA00009375"/>
    </source>
</evidence>
<dbReference type="GO" id="GO:0160147">
    <property type="term" value="F:tRNA pseudouridine(38-40) synthase activity"/>
    <property type="evidence" value="ECO:0007669"/>
    <property type="project" value="UniProtKB-EC"/>
</dbReference>
<organism evidence="9 10">
    <name type="scientific">Solimonas fluminis</name>
    <dbReference type="NCBI Taxonomy" id="2086571"/>
    <lineage>
        <taxon>Bacteria</taxon>
        <taxon>Pseudomonadati</taxon>
        <taxon>Pseudomonadota</taxon>
        <taxon>Gammaproteobacteria</taxon>
        <taxon>Nevskiales</taxon>
        <taxon>Nevskiaceae</taxon>
        <taxon>Solimonas</taxon>
    </lineage>
</organism>
<evidence type="ECO:0000256" key="6">
    <source>
        <dbReference type="PIRSR" id="PIRSR001430-2"/>
    </source>
</evidence>
<comment type="caution">
    <text evidence="4">Lacks conserved residue(s) required for the propagation of feature annotation.</text>
</comment>
<dbReference type="FunFam" id="3.30.70.580:FF:000001">
    <property type="entry name" value="tRNA pseudouridine synthase A"/>
    <property type="match status" value="1"/>
</dbReference>
<feature type="binding site" evidence="4 6">
    <location>
        <position position="110"/>
    </location>
    <ligand>
        <name>substrate</name>
    </ligand>
</feature>
<evidence type="ECO:0000259" key="8">
    <source>
        <dbReference type="Pfam" id="PF01416"/>
    </source>
</evidence>
<dbReference type="GO" id="GO:0003723">
    <property type="term" value="F:RNA binding"/>
    <property type="evidence" value="ECO:0007669"/>
    <property type="project" value="InterPro"/>
</dbReference>
<dbReference type="GO" id="GO:0031119">
    <property type="term" value="P:tRNA pseudouridine synthesis"/>
    <property type="evidence" value="ECO:0007669"/>
    <property type="project" value="UniProtKB-UniRule"/>
</dbReference>
<feature type="domain" description="Pseudouridine synthase I TruA alpha/beta" evidence="8">
    <location>
        <begin position="8"/>
        <end position="103"/>
    </location>
</feature>
<sequence>MSRWAAGVEYVGTGFRGWQTHTTLRCVQSTLEAALSKVADHPVAITAAGRTDAGVHGLQQVVHFDSQARRSEYAWLLGANTNLPEDLSLRWVQPVREDFHARFSARARHYRYVIHNHRARAALLRHRTAWWPQRLDAGAMHEGAQALLGEQDFSAFRDSECQSPTAMRFMRHVNVFRRGDFVVMDVCANAFLHHMVRNIAGTLAEVGLGKRPPAWVAEVLAGRDRTRAGMTGPAEGLYFVGPEYPAEFALPERPEPYFPA</sequence>